<evidence type="ECO:0000256" key="1">
    <source>
        <dbReference type="SAM" id="MobiDB-lite"/>
    </source>
</evidence>
<dbReference type="Proteomes" id="UP000295497">
    <property type="component" value="Chromosome"/>
</dbReference>
<protein>
    <submittedName>
        <fullName evidence="2">Uncharacterized protein</fullName>
    </submittedName>
</protein>
<evidence type="ECO:0000313" key="3">
    <source>
        <dbReference type="Proteomes" id="UP000295497"/>
    </source>
</evidence>
<name>A0A4P2QWI6_SORCE</name>
<evidence type="ECO:0000313" key="2">
    <source>
        <dbReference type="EMBL" id="AUX34857.1"/>
    </source>
</evidence>
<accession>A0A4P2QWI6</accession>
<sequence>MRGWSRTSATICYSCSATARRGRSRPAGGWWIVSVQRRLAGLPPEQRLAGLPPEQRLAGLPPEQRLLVAPDEALRLLPDDYLPGSKRRPSRLIVRWAGSRSSPPPRPSARPLPCRPPGCSARAR</sequence>
<reference evidence="2 3" key="1">
    <citation type="submission" date="2015-09" db="EMBL/GenBank/DDBJ databases">
        <title>Sorangium comparison.</title>
        <authorList>
            <person name="Zaburannyi N."/>
            <person name="Bunk B."/>
            <person name="Overmann J."/>
            <person name="Mueller R."/>
        </authorList>
    </citation>
    <scope>NUCLEOTIDE SEQUENCE [LARGE SCALE GENOMIC DNA]</scope>
    <source>
        <strain evidence="2 3">So ce836</strain>
    </source>
</reference>
<proteinExistence type="predicted"/>
<dbReference type="AlphaFoldDB" id="A0A4P2QWI6"/>
<feature type="compositionally biased region" description="Pro residues" evidence="1">
    <location>
        <begin position="102"/>
        <end position="116"/>
    </location>
</feature>
<feature type="region of interest" description="Disordered" evidence="1">
    <location>
        <begin position="93"/>
        <end position="124"/>
    </location>
</feature>
<dbReference type="EMBL" id="CP012672">
    <property type="protein sequence ID" value="AUX34857.1"/>
    <property type="molecule type" value="Genomic_DNA"/>
</dbReference>
<organism evidence="2 3">
    <name type="scientific">Sorangium cellulosum</name>
    <name type="common">Polyangium cellulosum</name>
    <dbReference type="NCBI Taxonomy" id="56"/>
    <lineage>
        <taxon>Bacteria</taxon>
        <taxon>Pseudomonadati</taxon>
        <taxon>Myxococcota</taxon>
        <taxon>Polyangia</taxon>
        <taxon>Polyangiales</taxon>
        <taxon>Polyangiaceae</taxon>
        <taxon>Sorangium</taxon>
    </lineage>
</organism>
<gene>
    <name evidence="2" type="ORF">SOCE836_070360</name>
</gene>